<dbReference type="EMBL" id="ARYM01000033">
    <property type="protein sequence ID" value="KCZ96813.1"/>
    <property type="molecule type" value="Genomic_DNA"/>
</dbReference>
<protein>
    <submittedName>
        <fullName evidence="1">Uncharacterized protein</fullName>
    </submittedName>
</protein>
<evidence type="ECO:0000313" key="1">
    <source>
        <dbReference type="EMBL" id="KCZ96813.1"/>
    </source>
</evidence>
<name>A0A062V4J6_9PROT</name>
<dbReference type="AlphaFoldDB" id="A0A062V4J6"/>
<reference evidence="1 2" key="1">
    <citation type="journal article" date="2014" name="Antonie Van Leeuwenhoek">
        <title>Hyphomonas beringensis sp. nov. and Hyphomonas chukchiensis sp. nov., isolated from surface seawater of the Bering Sea and Chukchi Sea.</title>
        <authorList>
            <person name="Li C."/>
            <person name="Lai Q."/>
            <person name="Li G."/>
            <person name="Dong C."/>
            <person name="Wang J."/>
            <person name="Liao Y."/>
            <person name="Shao Z."/>
        </authorList>
    </citation>
    <scope>NUCLEOTIDE SEQUENCE [LARGE SCALE GENOMIC DNA]</scope>
    <source>
        <strain evidence="1 2">PS728</strain>
    </source>
</reference>
<gene>
    <name evidence="1" type="ORF">HPO_18218</name>
</gene>
<proteinExistence type="predicted"/>
<evidence type="ECO:0000313" key="2">
    <source>
        <dbReference type="Proteomes" id="UP000027100"/>
    </source>
</evidence>
<sequence>MLAVILSGLLPAVAEQTPGSQPGAATRVGQASLVEGETGSVIVQREGATYSLGSGDPVFLGDRISTTGVGRVVLDATGCQRVVEPMSTMVLTANLCAAPITQVGSPGILSGGAVSTPVAAAAGAGALGLYVATRDNDDGGEDPVSR</sequence>
<keyword evidence="2" id="KW-1185">Reference proteome</keyword>
<organism evidence="1 2">
    <name type="scientific">Hyphomonas polymorpha PS728</name>
    <dbReference type="NCBI Taxonomy" id="1280954"/>
    <lineage>
        <taxon>Bacteria</taxon>
        <taxon>Pseudomonadati</taxon>
        <taxon>Pseudomonadota</taxon>
        <taxon>Alphaproteobacteria</taxon>
        <taxon>Hyphomonadales</taxon>
        <taxon>Hyphomonadaceae</taxon>
        <taxon>Hyphomonas</taxon>
    </lineage>
</organism>
<dbReference type="Proteomes" id="UP000027100">
    <property type="component" value="Unassembled WGS sequence"/>
</dbReference>
<dbReference type="PATRIC" id="fig|1280954.3.peg.3668"/>
<comment type="caution">
    <text evidence="1">The sequence shown here is derived from an EMBL/GenBank/DDBJ whole genome shotgun (WGS) entry which is preliminary data.</text>
</comment>
<accession>A0A062V4J6</accession>